<gene>
    <name evidence="11" type="primary">KIF6</name>
</gene>
<keyword evidence="7" id="KW-0493">Microtubule</keyword>
<evidence type="ECO:0000256" key="9">
    <source>
        <dbReference type="SAM" id="MobiDB-lite"/>
    </source>
</evidence>
<reference evidence="11" key="3">
    <citation type="submission" date="2025-09" db="UniProtKB">
        <authorList>
            <consortium name="Ensembl"/>
        </authorList>
    </citation>
    <scope>IDENTIFICATION</scope>
</reference>
<evidence type="ECO:0000256" key="7">
    <source>
        <dbReference type="RuleBase" id="RU000394"/>
    </source>
</evidence>
<dbReference type="HOGENOM" id="CLU_001485_16_1_1"/>
<evidence type="ECO:0000256" key="4">
    <source>
        <dbReference type="ARBA" id="ARBA00022840"/>
    </source>
</evidence>
<name>A0A096NHZ9_PAPAN</name>
<protein>
    <recommendedName>
        <fullName evidence="7">Kinesin-like protein</fullName>
    </recommendedName>
</protein>
<feature type="region of interest" description="Disordered" evidence="9">
    <location>
        <begin position="735"/>
        <end position="776"/>
    </location>
</feature>
<keyword evidence="6 7" id="KW-0505">Motor protein</keyword>
<dbReference type="GO" id="GO:0007018">
    <property type="term" value="P:microtubule-based movement"/>
    <property type="evidence" value="ECO:0007669"/>
    <property type="project" value="InterPro"/>
</dbReference>
<dbReference type="FunFam" id="3.40.850.10:FF:000039">
    <property type="entry name" value="Kinesin-like protein"/>
    <property type="match status" value="1"/>
</dbReference>
<dbReference type="PANTHER" id="PTHR47968">
    <property type="entry name" value="CENTROMERE PROTEIN E"/>
    <property type="match status" value="1"/>
</dbReference>
<evidence type="ECO:0000256" key="5">
    <source>
        <dbReference type="ARBA" id="ARBA00023212"/>
    </source>
</evidence>
<accession>A0A096NHZ9</accession>
<dbReference type="CTD" id="221458"/>
<dbReference type="PANTHER" id="PTHR47968:SF67">
    <property type="entry name" value="KINESIN MOTOR DOMAIN-CONTAINING PROTEIN"/>
    <property type="match status" value="1"/>
</dbReference>
<dbReference type="Pfam" id="PF23735">
    <property type="entry name" value="KIF9"/>
    <property type="match status" value="1"/>
</dbReference>
<evidence type="ECO:0000313" key="12">
    <source>
        <dbReference type="Proteomes" id="UP000028761"/>
    </source>
</evidence>
<dbReference type="InterPro" id="IPR001752">
    <property type="entry name" value="Kinesin_motor_dom"/>
</dbReference>
<evidence type="ECO:0000256" key="8">
    <source>
        <dbReference type="SAM" id="Coils"/>
    </source>
</evidence>
<dbReference type="GeneID" id="101017004"/>
<sequence length="801" mass="91278">MVKQTIQIFARVKPPVRKHQQGIYSIDEDEKLIPSLEIILPRDLADGFVNNKRESYKFKFQRIFDQDAKQETIFENIAKPVAGSVLEGYNGTIFAYGQTGSGKTFTITGGAERYSDRGIIPRTLSYIFEQLQKDSSKMYTTHISYLEIYNECGYDLLDPRHEASSLEDLPKVTILEDPDQNIHLKNLTLHQATTEEEALNLLFLGDTNRMIAETPMNQASTRSHCIFTIHLSSKEPGSATVRHAKLHLVDLAGSERVAKTGVGGHLLTEAKYINLSLHYLEQVIIALSEKHRSHIPYRNSMMTSVLRDSLGGNCMTTMIATLSLEKRNLDESISTCRFAQRVALIKNEAVLNEEIDPRLMIKRLQKEIQELKDELAMVTGEQRTEALTEAELLQLEKLITSFLEDQDPESRLEVGADMRKVHHCFHHLKKLLNDKKIFGNNTVSNTVSSESKDQDCQEPLKEEEYRKLRDILKQRDHEINILVNMLKKEKKKAQEALHLAGMDRREFRHSQSPPFPPGNPEESQRMRLSSAPSQAQDFSILGNRSSLLHKKTGMREEMSLGRQEAFEIFKRDHADSVTIDDNKQILKQRFSEAKALGESINEARSKIGHLKEEITQRHIQQVALGISENMAVPLMPDQQEEKLRSQLEEEKRRYKTMFTRLKALKVEIEHLQLLMDKAKVKLQKEFEVWWAEEATNLQVNSPAVNSLDHTKPFLQTSDSLHEQSQLFSNKSDVNARKILPSPCPSPHSQKQSSTSTPLEDSIPKRPMSSIPLTGDSQTDSDILAFIKARQSILQKQCLGSN</sequence>
<comment type="similarity">
    <text evidence="6 7">Belongs to the TRAFAC class myosin-kinesin ATPase superfamily. Kinesin family.</text>
</comment>
<evidence type="ECO:0000259" key="10">
    <source>
        <dbReference type="PROSITE" id="PS50067"/>
    </source>
</evidence>
<evidence type="ECO:0000256" key="2">
    <source>
        <dbReference type="ARBA" id="ARBA00022490"/>
    </source>
</evidence>
<keyword evidence="12" id="KW-1185">Reference proteome</keyword>
<dbReference type="GO" id="GO:0003777">
    <property type="term" value="F:microtubule motor activity"/>
    <property type="evidence" value="ECO:0007669"/>
    <property type="project" value="InterPro"/>
</dbReference>
<dbReference type="PRINTS" id="PR00380">
    <property type="entry name" value="KINESINHEAVY"/>
</dbReference>
<dbReference type="GeneTree" id="ENSGT00940000157697"/>
<dbReference type="InterPro" id="IPR027417">
    <property type="entry name" value="P-loop_NTPase"/>
</dbReference>
<dbReference type="eggNOG" id="KOG0242">
    <property type="taxonomic scope" value="Eukaryota"/>
</dbReference>
<evidence type="ECO:0000256" key="1">
    <source>
        <dbReference type="ARBA" id="ARBA00004245"/>
    </source>
</evidence>
<keyword evidence="8" id="KW-0175">Coiled coil</keyword>
<proteinExistence type="inferred from homology"/>
<dbReference type="GO" id="GO:0008017">
    <property type="term" value="F:microtubule binding"/>
    <property type="evidence" value="ECO:0007669"/>
    <property type="project" value="InterPro"/>
</dbReference>
<dbReference type="SMART" id="SM00129">
    <property type="entry name" value="KISc"/>
    <property type="match status" value="1"/>
</dbReference>
<feature type="compositionally biased region" description="Polar residues" evidence="9">
    <location>
        <begin position="746"/>
        <end position="758"/>
    </location>
</feature>
<dbReference type="GO" id="GO:0005524">
    <property type="term" value="F:ATP binding"/>
    <property type="evidence" value="ECO:0007669"/>
    <property type="project" value="UniProtKB-UniRule"/>
</dbReference>
<evidence type="ECO:0000256" key="6">
    <source>
        <dbReference type="PROSITE-ProRule" id="PRU00283"/>
    </source>
</evidence>
<comment type="subcellular location">
    <subcellularLocation>
        <location evidence="1">Cytoplasm</location>
        <location evidence="1">Cytoskeleton</location>
    </subcellularLocation>
</comment>
<keyword evidence="4 6" id="KW-0067">ATP-binding</keyword>
<dbReference type="InterPro" id="IPR027640">
    <property type="entry name" value="Kinesin-like_fam"/>
</dbReference>
<dbReference type="ExpressionAtlas" id="A0A096NHZ9">
    <property type="expression patterns" value="baseline"/>
</dbReference>
<dbReference type="Bgee" id="ENSPANG00000006312">
    <property type="expression patterns" value="Expressed in paraventricular nucleus of thalamus and 35 other cell types or tissues"/>
</dbReference>
<feature type="binding site" evidence="6">
    <location>
        <begin position="97"/>
        <end position="104"/>
    </location>
    <ligand>
        <name>ATP</name>
        <dbReference type="ChEBI" id="CHEBI:30616"/>
    </ligand>
</feature>
<dbReference type="Gene3D" id="3.40.850.10">
    <property type="entry name" value="Kinesin motor domain"/>
    <property type="match status" value="1"/>
</dbReference>
<dbReference type="Ensembl" id="ENSPANT00000005566.3">
    <property type="protein sequence ID" value="ENSPANP00000012597.1"/>
    <property type="gene ID" value="ENSPANG00000006312.3"/>
</dbReference>
<dbReference type="KEGG" id="panu:101017004"/>
<dbReference type="AlphaFoldDB" id="A0A096NHZ9"/>
<dbReference type="GO" id="GO:0005874">
    <property type="term" value="C:microtubule"/>
    <property type="evidence" value="ECO:0007669"/>
    <property type="project" value="UniProtKB-KW"/>
</dbReference>
<dbReference type="PROSITE" id="PS00411">
    <property type="entry name" value="KINESIN_MOTOR_1"/>
    <property type="match status" value="1"/>
</dbReference>
<feature type="domain" description="Kinesin motor" evidence="10">
    <location>
        <begin position="5"/>
        <end position="345"/>
    </location>
</feature>
<organism evidence="11 12">
    <name type="scientific">Papio anubis</name>
    <name type="common">Olive baboon</name>
    <dbReference type="NCBI Taxonomy" id="9555"/>
    <lineage>
        <taxon>Eukaryota</taxon>
        <taxon>Metazoa</taxon>
        <taxon>Chordata</taxon>
        <taxon>Craniata</taxon>
        <taxon>Vertebrata</taxon>
        <taxon>Euteleostomi</taxon>
        <taxon>Mammalia</taxon>
        <taxon>Eutheria</taxon>
        <taxon>Euarchontoglires</taxon>
        <taxon>Primates</taxon>
        <taxon>Haplorrhini</taxon>
        <taxon>Catarrhini</taxon>
        <taxon>Cercopithecidae</taxon>
        <taxon>Cercopithecinae</taxon>
        <taxon>Papio</taxon>
    </lineage>
</organism>
<evidence type="ECO:0000256" key="3">
    <source>
        <dbReference type="ARBA" id="ARBA00022741"/>
    </source>
</evidence>
<dbReference type="Pfam" id="PF00225">
    <property type="entry name" value="Kinesin"/>
    <property type="match status" value="1"/>
</dbReference>
<reference evidence="11 12" key="1">
    <citation type="submission" date="2012-03" db="EMBL/GenBank/DDBJ databases">
        <title>Whole Genome Assembly of Papio anubis.</title>
        <authorList>
            <person name="Liu Y.L."/>
            <person name="Abraham K.A."/>
            <person name="Akbar H.A."/>
            <person name="Ali S.A."/>
            <person name="Anosike U.A."/>
            <person name="Aqrawi P.A."/>
            <person name="Arias F.A."/>
            <person name="Attaway T.A."/>
            <person name="Awwad R.A."/>
            <person name="Babu C.B."/>
            <person name="Bandaranaike D.B."/>
            <person name="Battles P.B."/>
            <person name="Bell A.B."/>
            <person name="Beltran B.B."/>
            <person name="Berhane-Mersha D.B."/>
            <person name="Bess C.B."/>
            <person name="Bickham C.B."/>
            <person name="Bolden T.B."/>
            <person name="Carter K.C."/>
            <person name="Chau D.C."/>
            <person name="Chavez A.C."/>
            <person name="Clerc-Blankenburg K.C."/>
            <person name="Coyle M.C."/>
            <person name="Dao M.D."/>
            <person name="Davila M.L.D."/>
            <person name="Davy-Carroll L.D."/>
            <person name="Denson S.D."/>
            <person name="Dinh H.D."/>
            <person name="Fernandez S.F."/>
            <person name="Fernando P.F."/>
            <person name="Forbes L.F."/>
            <person name="Francis C.F."/>
            <person name="Francisco L.F."/>
            <person name="Fu Q.F."/>
            <person name="Garcia-Iii R.G."/>
            <person name="Garrett T.G."/>
            <person name="Gross S.G."/>
            <person name="Gubbala S.G."/>
            <person name="Hirani K.H."/>
            <person name="Hogues M.H."/>
            <person name="Hollins B.H."/>
            <person name="Jackson L.J."/>
            <person name="Javaid M.J."/>
            <person name="Jhangiani S.J."/>
            <person name="Johnson A.J."/>
            <person name="Johnson B.J."/>
            <person name="Jones J.J."/>
            <person name="Joshi V.J."/>
            <person name="Kalu J.K."/>
            <person name="Khan N.K."/>
            <person name="Korchina V.K."/>
            <person name="Kovar C.K."/>
            <person name="Lago L.L."/>
            <person name="Lara F.L."/>
            <person name="Le T.-K.L."/>
            <person name="Lee S.L."/>
            <person name="Legall-Iii F.L."/>
            <person name="Lemon S.L."/>
            <person name="Liu J.L."/>
            <person name="Liu Y.-S.L."/>
            <person name="Liyanage D.L."/>
            <person name="Lopez J.L."/>
            <person name="Lorensuhewa L.L."/>
            <person name="Mata R.M."/>
            <person name="Mathew T.M."/>
            <person name="Mercado C.M."/>
            <person name="Mercado I.M."/>
            <person name="Morales K.M."/>
            <person name="Morgan M.M."/>
            <person name="Munidasa M.M."/>
            <person name="Ngo D.N."/>
            <person name="Nguyen L.N."/>
            <person name="Nguyen T.N."/>
            <person name="Nguyen N.N."/>
            <person name="Obregon M.O."/>
            <person name="Okwuonu G.O."/>
            <person name="Ongeri F.O."/>
            <person name="Onwere C.O."/>
            <person name="Osifeso I.O."/>
            <person name="Parra A.P."/>
            <person name="Patil S.P."/>
            <person name="Perez A.P."/>
            <person name="Perez Y.P."/>
            <person name="Pham C.P."/>
            <person name="Pu L.-L.P."/>
            <person name="Puazo M.P."/>
            <person name="Quiroz J.Q."/>
            <person name="Rouhana J.R."/>
            <person name="Ruiz M.R."/>
            <person name="Ruiz S.-J.R."/>
            <person name="Saada N.S."/>
            <person name="Santibanez J.S."/>
            <person name="Scheel M.S."/>
            <person name="Schneider B.S."/>
            <person name="Simmons D.S."/>
            <person name="Sisson I.S."/>
            <person name="Tang L.-Y.T."/>
            <person name="Thornton R.T."/>
            <person name="Tisius J.T."/>
            <person name="Toledanes G.T."/>
            <person name="Trejos Z.T."/>
            <person name="Usmani K.U."/>
            <person name="Varghese R.V."/>
            <person name="Vattathil S.V."/>
            <person name="Vee V.V."/>
            <person name="Walker D.W."/>
            <person name="Weissenberger G.W."/>
            <person name="White C.W."/>
            <person name="Williams A.W."/>
            <person name="Woodworth J.W."/>
            <person name="Wright R.W."/>
            <person name="Zhu Y.Z."/>
            <person name="Han Y.H."/>
            <person name="Newsham I.N."/>
            <person name="Nazareth L.N."/>
            <person name="Worley K.W."/>
            <person name="Muzny D.M."/>
            <person name="Rogers J.R."/>
            <person name="Gibbs R.G."/>
        </authorList>
    </citation>
    <scope>NUCLEOTIDE SEQUENCE [LARGE SCALE GENOMIC DNA]</scope>
</reference>
<dbReference type="SUPFAM" id="SSF52540">
    <property type="entry name" value="P-loop containing nucleoside triphosphate hydrolases"/>
    <property type="match status" value="1"/>
</dbReference>
<keyword evidence="5" id="KW-0206">Cytoskeleton</keyword>
<dbReference type="eggNOG" id="KOG4280">
    <property type="taxonomic scope" value="Eukaryota"/>
</dbReference>
<dbReference type="InterPro" id="IPR056524">
    <property type="entry name" value="KIF6/9_C"/>
</dbReference>
<evidence type="ECO:0000313" key="11">
    <source>
        <dbReference type="Ensembl" id="ENSPANP00000012597.1"/>
    </source>
</evidence>
<dbReference type="InterPro" id="IPR036961">
    <property type="entry name" value="Kinesin_motor_dom_sf"/>
</dbReference>
<dbReference type="RefSeq" id="XP_009203328.2">
    <property type="nucleotide sequence ID" value="XM_009205064.3"/>
</dbReference>
<dbReference type="InterPro" id="IPR019821">
    <property type="entry name" value="Kinesin_motor_CS"/>
</dbReference>
<feature type="coiled-coil region" evidence="8">
    <location>
        <begin position="644"/>
        <end position="681"/>
    </location>
</feature>
<dbReference type="Proteomes" id="UP000028761">
    <property type="component" value="Chromosome 6"/>
</dbReference>
<dbReference type="PROSITE" id="PS50067">
    <property type="entry name" value="KINESIN_MOTOR_2"/>
    <property type="match status" value="1"/>
</dbReference>
<keyword evidence="3 6" id="KW-0547">Nucleotide-binding</keyword>
<keyword evidence="2" id="KW-0963">Cytoplasm</keyword>
<reference evidence="11" key="2">
    <citation type="submission" date="2025-08" db="UniProtKB">
        <authorList>
            <consortium name="Ensembl"/>
        </authorList>
    </citation>
    <scope>IDENTIFICATION</scope>
</reference>
<feature type="region of interest" description="Disordered" evidence="9">
    <location>
        <begin position="504"/>
        <end position="534"/>
    </location>
</feature>